<accession>A0A4Y2KWU1</accession>
<comment type="caution">
    <text evidence="1">The sequence shown here is derived from an EMBL/GenBank/DDBJ whole genome shotgun (WGS) entry which is preliminary data.</text>
</comment>
<keyword evidence="2" id="KW-1185">Reference proteome</keyword>
<proteinExistence type="predicted"/>
<reference evidence="1 2" key="1">
    <citation type="journal article" date="2019" name="Sci. Rep.">
        <title>Orb-weaving spider Araneus ventricosus genome elucidates the spidroin gene catalogue.</title>
        <authorList>
            <person name="Kono N."/>
            <person name="Nakamura H."/>
            <person name="Ohtoshi R."/>
            <person name="Moran D.A.P."/>
            <person name="Shinohara A."/>
            <person name="Yoshida Y."/>
            <person name="Fujiwara M."/>
            <person name="Mori M."/>
            <person name="Tomita M."/>
            <person name="Arakawa K."/>
        </authorList>
    </citation>
    <scope>NUCLEOTIDE SEQUENCE [LARGE SCALE GENOMIC DNA]</scope>
</reference>
<dbReference type="Proteomes" id="UP000499080">
    <property type="component" value="Unassembled WGS sequence"/>
</dbReference>
<sequence>MRQWHTKTKHQRQWTAIHSYIPLKVLEPQHQQELSVCYDQSQYIANPVIDPDGRTDIIEPRSLSATRGAEHLAFRMPVIRCEHS</sequence>
<protein>
    <submittedName>
        <fullName evidence="1">Uncharacterized protein</fullName>
    </submittedName>
</protein>
<evidence type="ECO:0000313" key="1">
    <source>
        <dbReference type="EMBL" id="GBN06841.1"/>
    </source>
</evidence>
<dbReference type="EMBL" id="BGPR01005104">
    <property type="protein sequence ID" value="GBN06841.1"/>
    <property type="molecule type" value="Genomic_DNA"/>
</dbReference>
<evidence type="ECO:0000313" key="2">
    <source>
        <dbReference type="Proteomes" id="UP000499080"/>
    </source>
</evidence>
<organism evidence="1 2">
    <name type="scientific">Araneus ventricosus</name>
    <name type="common">Orbweaver spider</name>
    <name type="synonym">Epeira ventricosa</name>
    <dbReference type="NCBI Taxonomy" id="182803"/>
    <lineage>
        <taxon>Eukaryota</taxon>
        <taxon>Metazoa</taxon>
        <taxon>Ecdysozoa</taxon>
        <taxon>Arthropoda</taxon>
        <taxon>Chelicerata</taxon>
        <taxon>Arachnida</taxon>
        <taxon>Araneae</taxon>
        <taxon>Araneomorphae</taxon>
        <taxon>Entelegynae</taxon>
        <taxon>Araneoidea</taxon>
        <taxon>Araneidae</taxon>
        <taxon>Araneus</taxon>
    </lineage>
</organism>
<name>A0A4Y2KWU1_ARAVE</name>
<dbReference type="AlphaFoldDB" id="A0A4Y2KWU1"/>
<gene>
    <name evidence="1" type="ORF">AVEN_147314_1</name>
</gene>